<dbReference type="Proteomes" id="UP001597304">
    <property type="component" value="Unassembled WGS sequence"/>
</dbReference>
<feature type="domain" description="TPM" evidence="2">
    <location>
        <begin position="25"/>
        <end position="152"/>
    </location>
</feature>
<evidence type="ECO:0000259" key="2">
    <source>
        <dbReference type="Pfam" id="PF04536"/>
    </source>
</evidence>
<comment type="caution">
    <text evidence="3">The sequence shown here is derived from an EMBL/GenBank/DDBJ whole genome shotgun (WGS) entry which is preliminary data.</text>
</comment>
<dbReference type="RefSeq" id="WP_147913629.1">
    <property type="nucleotide sequence ID" value="NZ_JBHUEJ010000045.1"/>
</dbReference>
<gene>
    <name evidence="3" type="ORF">ACFSF0_18805</name>
</gene>
<evidence type="ECO:0000313" key="4">
    <source>
        <dbReference type="Proteomes" id="UP001597304"/>
    </source>
</evidence>
<protein>
    <submittedName>
        <fullName evidence="3">TPM domain-containing protein</fullName>
    </submittedName>
</protein>
<dbReference type="InterPro" id="IPR007621">
    <property type="entry name" value="TPM_dom"/>
</dbReference>
<name>A0ABW4KX70_9BURK</name>
<keyword evidence="4" id="KW-1185">Reference proteome</keyword>
<dbReference type="Gene3D" id="3.10.310.50">
    <property type="match status" value="1"/>
</dbReference>
<sequence length="183" mass="20700">MASKLMRVLRHRWFDESDARRAVPPALSEQLRRRVHASEQRHTGEVRICIEGGLPTSYLWRHLRDGESIANIVRQRALMQFSKLRVWDTEDNNGVLIYVLLAEHAIELVADRGVHRRVPPGEWQAIVGRLADALKTGNFEDGLTRALEEVSAVLVAHFPQADPRPDSGAEAPPNQLPDEPVLR</sequence>
<evidence type="ECO:0000256" key="1">
    <source>
        <dbReference type="SAM" id="MobiDB-lite"/>
    </source>
</evidence>
<dbReference type="EMBL" id="JBHUEJ010000045">
    <property type="protein sequence ID" value="MFD1712652.1"/>
    <property type="molecule type" value="Genomic_DNA"/>
</dbReference>
<evidence type="ECO:0000313" key="3">
    <source>
        <dbReference type="EMBL" id="MFD1712652.1"/>
    </source>
</evidence>
<proteinExistence type="predicted"/>
<dbReference type="Pfam" id="PF04536">
    <property type="entry name" value="TPM_phosphatase"/>
    <property type="match status" value="1"/>
</dbReference>
<dbReference type="PANTHER" id="PTHR30373:SF8">
    <property type="entry name" value="BLL7265 PROTEIN"/>
    <property type="match status" value="1"/>
</dbReference>
<dbReference type="PANTHER" id="PTHR30373">
    <property type="entry name" value="UPF0603 PROTEIN YGCG"/>
    <property type="match status" value="1"/>
</dbReference>
<reference evidence="4" key="1">
    <citation type="journal article" date="2019" name="Int. J. Syst. Evol. Microbiol.">
        <title>The Global Catalogue of Microorganisms (GCM) 10K type strain sequencing project: providing services to taxonomists for standard genome sequencing and annotation.</title>
        <authorList>
            <consortium name="The Broad Institute Genomics Platform"/>
            <consortium name="The Broad Institute Genome Sequencing Center for Infectious Disease"/>
            <person name="Wu L."/>
            <person name="Ma J."/>
        </authorList>
    </citation>
    <scope>NUCLEOTIDE SEQUENCE [LARGE SCALE GENOMIC DNA]</scope>
    <source>
        <strain evidence="4">LMG 29247</strain>
    </source>
</reference>
<accession>A0ABW4KX70</accession>
<organism evidence="3 4">
    <name type="scientific">Ottowia flava</name>
    <dbReference type="NCBI Taxonomy" id="2675430"/>
    <lineage>
        <taxon>Bacteria</taxon>
        <taxon>Pseudomonadati</taxon>
        <taxon>Pseudomonadota</taxon>
        <taxon>Betaproteobacteria</taxon>
        <taxon>Burkholderiales</taxon>
        <taxon>Comamonadaceae</taxon>
        <taxon>Ottowia</taxon>
    </lineage>
</organism>
<feature type="region of interest" description="Disordered" evidence="1">
    <location>
        <begin position="160"/>
        <end position="183"/>
    </location>
</feature>